<evidence type="ECO:0008006" key="8">
    <source>
        <dbReference type="Google" id="ProtNLM"/>
    </source>
</evidence>
<evidence type="ECO:0000256" key="3">
    <source>
        <dbReference type="ARBA" id="ARBA00023002"/>
    </source>
</evidence>
<keyword evidence="5" id="KW-1133">Transmembrane helix</keyword>
<organism evidence="6 7">
    <name type="scientific">Stephanodiscus triporus</name>
    <dbReference type="NCBI Taxonomy" id="2934178"/>
    <lineage>
        <taxon>Eukaryota</taxon>
        <taxon>Sar</taxon>
        <taxon>Stramenopiles</taxon>
        <taxon>Ochrophyta</taxon>
        <taxon>Bacillariophyta</taxon>
        <taxon>Coscinodiscophyceae</taxon>
        <taxon>Thalassiosirophycidae</taxon>
        <taxon>Stephanodiscales</taxon>
        <taxon>Stephanodiscaceae</taxon>
        <taxon>Stephanodiscus</taxon>
    </lineage>
</organism>
<feature type="transmembrane region" description="Helical" evidence="5">
    <location>
        <begin position="40"/>
        <end position="57"/>
    </location>
</feature>
<gene>
    <name evidence="6" type="ORF">ACHAW5_006840</name>
</gene>
<keyword evidence="3" id="KW-0560">Oxidoreductase</keyword>
<dbReference type="SUPFAM" id="SSF52833">
    <property type="entry name" value="Thioredoxin-like"/>
    <property type="match status" value="1"/>
</dbReference>
<dbReference type="PANTHER" id="PTHR11592">
    <property type="entry name" value="GLUTATHIONE PEROXIDASE"/>
    <property type="match status" value="1"/>
</dbReference>
<dbReference type="InterPro" id="IPR000889">
    <property type="entry name" value="Glutathione_peroxidase"/>
</dbReference>
<evidence type="ECO:0000313" key="7">
    <source>
        <dbReference type="Proteomes" id="UP001530315"/>
    </source>
</evidence>
<name>A0ABD3PY88_9STRA</name>
<dbReference type="PANTHER" id="PTHR11592:SF78">
    <property type="entry name" value="GLUTATHIONE PEROXIDASE"/>
    <property type="match status" value="1"/>
</dbReference>
<accession>A0ABD3PY88</accession>
<comment type="caution">
    <text evidence="6">The sequence shown here is derived from an EMBL/GenBank/DDBJ whole genome shotgun (WGS) entry which is preliminary data.</text>
</comment>
<dbReference type="AlphaFoldDB" id="A0ABD3PY88"/>
<protein>
    <recommendedName>
        <fullName evidence="8">Glutathione peroxidase</fullName>
    </recommendedName>
</protein>
<evidence type="ECO:0000256" key="1">
    <source>
        <dbReference type="ARBA" id="ARBA00006926"/>
    </source>
</evidence>
<sequence length="238" mass="27213">MRRATKSSSTKRSSHLDLVDDDGIGSSKIHKPNTKSRANLVKAIVCALAALGTLWYINDKVFNRKGKAGTGKAAENERILPQQHSLPPDSIYRTKVEDINGDWKQLMEYSGSSNYKELAVLHERYKSRGFKVLAFPSNDFHQEKDTNAEILDYVKTNFPEVHFPIFSRAPLATNMVFKLCQKHTHEEVEWNFHKYLINGQGRAIKSYGHRVPPMDIEKDIVALLDENEKQNMKVPLFQ</sequence>
<evidence type="ECO:0000256" key="4">
    <source>
        <dbReference type="SAM" id="MobiDB-lite"/>
    </source>
</evidence>
<comment type="similarity">
    <text evidence="1">Belongs to the glutathione peroxidase family.</text>
</comment>
<dbReference type="EMBL" id="JALLAZ020000535">
    <property type="protein sequence ID" value="KAL3792933.1"/>
    <property type="molecule type" value="Genomic_DNA"/>
</dbReference>
<reference evidence="6 7" key="1">
    <citation type="submission" date="2024-10" db="EMBL/GenBank/DDBJ databases">
        <title>Updated reference genomes for cyclostephanoid diatoms.</title>
        <authorList>
            <person name="Roberts W.R."/>
            <person name="Alverson A.J."/>
        </authorList>
    </citation>
    <scope>NUCLEOTIDE SEQUENCE [LARGE SCALE GENOMIC DNA]</scope>
    <source>
        <strain evidence="6 7">AJA276-08</strain>
    </source>
</reference>
<proteinExistence type="inferred from homology"/>
<keyword evidence="7" id="KW-1185">Reference proteome</keyword>
<keyword evidence="5" id="KW-0812">Transmembrane</keyword>
<evidence type="ECO:0000256" key="5">
    <source>
        <dbReference type="SAM" id="Phobius"/>
    </source>
</evidence>
<feature type="compositionally biased region" description="Low complexity" evidence="4">
    <location>
        <begin position="1"/>
        <end position="11"/>
    </location>
</feature>
<keyword evidence="2" id="KW-0575">Peroxidase</keyword>
<evidence type="ECO:0000313" key="6">
    <source>
        <dbReference type="EMBL" id="KAL3792933.1"/>
    </source>
</evidence>
<dbReference type="Proteomes" id="UP001530315">
    <property type="component" value="Unassembled WGS sequence"/>
</dbReference>
<evidence type="ECO:0000256" key="2">
    <source>
        <dbReference type="ARBA" id="ARBA00022559"/>
    </source>
</evidence>
<dbReference type="Pfam" id="PF00255">
    <property type="entry name" value="GSHPx"/>
    <property type="match status" value="1"/>
</dbReference>
<dbReference type="InterPro" id="IPR036249">
    <property type="entry name" value="Thioredoxin-like_sf"/>
</dbReference>
<dbReference type="PROSITE" id="PS51355">
    <property type="entry name" value="GLUTATHIONE_PEROXID_3"/>
    <property type="match status" value="1"/>
</dbReference>
<dbReference type="GO" id="GO:0004601">
    <property type="term" value="F:peroxidase activity"/>
    <property type="evidence" value="ECO:0007669"/>
    <property type="project" value="UniProtKB-KW"/>
</dbReference>
<keyword evidence="5" id="KW-0472">Membrane</keyword>
<feature type="region of interest" description="Disordered" evidence="4">
    <location>
        <begin position="1"/>
        <end position="32"/>
    </location>
</feature>
<dbReference type="Gene3D" id="3.40.30.10">
    <property type="entry name" value="Glutaredoxin"/>
    <property type="match status" value="1"/>
</dbReference>